<keyword evidence="2" id="KW-1185">Reference proteome</keyword>
<gene>
    <name evidence="1" type="ORF">H8S00_06375</name>
</gene>
<dbReference type="EMBL" id="JACOOZ010000004">
    <property type="protein sequence ID" value="MBC5667604.1"/>
    <property type="molecule type" value="Genomic_DNA"/>
</dbReference>
<accession>A0ABR7F1Y6</accession>
<dbReference type="Proteomes" id="UP000597877">
    <property type="component" value="Unassembled WGS sequence"/>
</dbReference>
<evidence type="ECO:0008006" key="3">
    <source>
        <dbReference type="Google" id="ProtNLM"/>
    </source>
</evidence>
<comment type="caution">
    <text evidence="1">The sequence shown here is derived from an EMBL/GenBank/DDBJ whole genome shotgun (WGS) entry which is preliminary data.</text>
</comment>
<dbReference type="RefSeq" id="WP_158576849.1">
    <property type="nucleotide sequence ID" value="NZ_JACOOZ010000004.1"/>
</dbReference>
<name>A0ABR7F1Y6_9FIRM</name>
<organism evidence="1 2">
    <name type="scientific">Eubacterium segne</name>
    <dbReference type="NCBI Taxonomy" id="2763045"/>
    <lineage>
        <taxon>Bacteria</taxon>
        <taxon>Bacillati</taxon>
        <taxon>Bacillota</taxon>
        <taxon>Clostridia</taxon>
        <taxon>Eubacteriales</taxon>
        <taxon>Eubacteriaceae</taxon>
        <taxon>Eubacterium</taxon>
    </lineage>
</organism>
<evidence type="ECO:0000313" key="2">
    <source>
        <dbReference type="Proteomes" id="UP000597877"/>
    </source>
</evidence>
<sequence>MDEAELEYIGKYKMGNVNIEENIRILEQGITLQQFSGMQEQLAIDGSMDAYHK</sequence>
<proteinExistence type="predicted"/>
<protein>
    <recommendedName>
        <fullName evidence="3">Antitoxin VbhA domain-containing protein</fullName>
    </recommendedName>
</protein>
<reference evidence="1 2" key="1">
    <citation type="submission" date="2020-08" db="EMBL/GenBank/DDBJ databases">
        <title>Genome public.</title>
        <authorList>
            <person name="Liu C."/>
            <person name="Sun Q."/>
        </authorList>
    </citation>
    <scope>NUCLEOTIDE SEQUENCE [LARGE SCALE GENOMIC DNA]</scope>
    <source>
        <strain evidence="1 2">BX4</strain>
    </source>
</reference>
<evidence type="ECO:0000313" key="1">
    <source>
        <dbReference type="EMBL" id="MBC5667604.1"/>
    </source>
</evidence>